<keyword evidence="3" id="KW-1185">Reference proteome</keyword>
<dbReference type="InterPro" id="IPR024020">
    <property type="entry name" value="Anit_sigma_mycothiol_RsrA"/>
</dbReference>
<dbReference type="HOGENOM" id="CLU_155928_2_0_11"/>
<evidence type="ECO:0000313" key="2">
    <source>
        <dbReference type="EMBL" id="EPD32713.1"/>
    </source>
</evidence>
<protein>
    <submittedName>
        <fullName evidence="2">TIGR02949 family anti-sigma factor</fullName>
    </submittedName>
</protein>
<dbReference type="InterPro" id="IPR027383">
    <property type="entry name" value="Znf_put"/>
</dbReference>
<dbReference type="NCBIfam" id="TIGR03988">
    <property type="entry name" value="antisig_RsrA"/>
    <property type="match status" value="1"/>
</dbReference>
<evidence type="ECO:0000313" key="3">
    <source>
        <dbReference type="Proteomes" id="UP000014417"/>
    </source>
</evidence>
<sequence>MSEPQKTNRFESNQDLECELALSKVYAFLHGELTEETADQVRQHLMNCENCMDYFDVEALISSMLRKCCREVHAPKTLRAKLSVLHVTWGAGQ</sequence>
<proteinExistence type="predicted"/>
<dbReference type="OrthoDB" id="3267840at2"/>
<dbReference type="AlphaFoldDB" id="S2VYZ1"/>
<gene>
    <name evidence="2" type="ORF">HMPREF9306_01413</name>
</gene>
<dbReference type="EMBL" id="AGZR01000008">
    <property type="protein sequence ID" value="EPD32713.1"/>
    <property type="molecule type" value="Genomic_DNA"/>
</dbReference>
<dbReference type="Proteomes" id="UP000014417">
    <property type="component" value="Unassembled WGS sequence"/>
</dbReference>
<reference evidence="2 3" key="1">
    <citation type="submission" date="2013-04" db="EMBL/GenBank/DDBJ databases">
        <title>The Genome Sequence of Propionimicrobium lymphophilum ACS-093-V-SCH5.</title>
        <authorList>
            <consortium name="The Broad Institute Genomics Platform"/>
            <person name="Earl A."/>
            <person name="Ward D."/>
            <person name="Feldgarden M."/>
            <person name="Gevers D."/>
            <person name="Saerens B."/>
            <person name="Vaneechoutte M."/>
            <person name="Walker B."/>
            <person name="Young S."/>
            <person name="Zeng Q."/>
            <person name="Gargeya S."/>
            <person name="Fitzgerald M."/>
            <person name="Haas B."/>
            <person name="Abouelleil A."/>
            <person name="Allen A.W."/>
            <person name="Alvarado L."/>
            <person name="Arachchi H.M."/>
            <person name="Berlin A.M."/>
            <person name="Chapman S.B."/>
            <person name="Gainer-Dewar J."/>
            <person name="Goldberg J."/>
            <person name="Griggs A."/>
            <person name="Gujja S."/>
            <person name="Hansen M."/>
            <person name="Howarth C."/>
            <person name="Imamovic A."/>
            <person name="Ireland A."/>
            <person name="Larimer J."/>
            <person name="McCowan C."/>
            <person name="Murphy C."/>
            <person name="Pearson M."/>
            <person name="Poon T.W."/>
            <person name="Priest M."/>
            <person name="Roberts A."/>
            <person name="Saif S."/>
            <person name="Shea T."/>
            <person name="Sisk P."/>
            <person name="Sykes S."/>
            <person name="Wortman J."/>
            <person name="Nusbaum C."/>
            <person name="Birren B."/>
        </authorList>
    </citation>
    <scope>NUCLEOTIDE SEQUENCE [LARGE SCALE GENOMIC DNA]</scope>
    <source>
        <strain evidence="2 3">ACS-093-V-SCH5</strain>
    </source>
</reference>
<dbReference type="RefSeq" id="WP_016456240.1">
    <property type="nucleotide sequence ID" value="NZ_KE150269.1"/>
</dbReference>
<name>S2VYZ1_9ACTN</name>
<accession>S2VYZ1</accession>
<evidence type="ECO:0000259" key="1">
    <source>
        <dbReference type="Pfam" id="PF13490"/>
    </source>
</evidence>
<dbReference type="STRING" id="883161.HMPREF9306_01413"/>
<dbReference type="Pfam" id="PF13490">
    <property type="entry name" value="zf-HC2"/>
    <property type="match status" value="1"/>
</dbReference>
<organism evidence="2 3">
    <name type="scientific">Propionimicrobium lymphophilum ACS-093-V-SCH5</name>
    <dbReference type="NCBI Taxonomy" id="883161"/>
    <lineage>
        <taxon>Bacteria</taxon>
        <taxon>Bacillati</taxon>
        <taxon>Actinomycetota</taxon>
        <taxon>Actinomycetes</taxon>
        <taxon>Propionibacteriales</taxon>
        <taxon>Propionibacteriaceae</taxon>
        <taxon>Propionimicrobium</taxon>
    </lineage>
</organism>
<comment type="caution">
    <text evidence="2">The sequence shown here is derived from an EMBL/GenBank/DDBJ whole genome shotgun (WGS) entry which is preliminary data.</text>
</comment>
<feature type="domain" description="Putative zinc-finger" evidence="1">
    <location>
        <begin position="18"/>
        <end position="51"/>
    </location>
</feature>